<accession>A0A6A7A7J9</accession>
<organism evidence="3 4">
    <name type="scientific">Ophiobolus disseminans</name>
    <dbReference type="NCBI Taxonomy" id="1469910"/>
    <lineage>
        <taxon>Eukaryota</taxon>
        <taxon>Fungi</taxon>
        <taxon>Dikarya</taxon>
        <taxon>Ascomycota</taxon>
        <taxon>Pezizomycotina</taxon>
        <taxon>Dothideomycetes</taxon>
        <taxon>Pleosporomycetidae</taxon>
        <taxon>Pleosporales</taxon>
        <taxon>Pleosporineae</taxon>
        <taxon>Phaeosphaeriaceae</taxon>
        <taxon>Ophiobolus</taxon>
    </lineage>
</organism>
<evidence type="ECO:0000313" key="3">
    <source>
        <dbReference type="EMBL" id="KAF2829252.1"/>
    </source>
</evidence>
<feature type="compositionally biased region" description="Basic and acidic residues" evidence="1">
    <location>
        <begin position="73"/>
        <end position="90"/>
    </location>
</feature>
<keyword evidence="4" id="KW-1185">Reference proteome</keyword>
<keyword evidence="2" id="KW-0812">Transmembrane</keyword>
<feature type="region of interest" description="Disordered" evidence="1">
    <location>
        <begin position="52"/>
        <end position="108"/>
    </location>
</feature>
<evidence type="ECO:0000256" key="1">
    <source>
        <dbReference type="SAM" id="MobiDB-lite"/>
    </source>
</evidence>
<keyword evidence="2" id="KW-1133">Transmembrane helix</keyword>
<evidence type="ECO:0000256" key="2">
    <source>
        <dbReference type="SAM" id="Phobius"/>
    </source>
</evidence>
<name>A0A6A7A7J9_9PLEO</name>
<keyword evidence="2" id="KW-0472">Membrane</keyword>
<feature type="transmembrane region" description="Helical" evidence="2">
    <location>
        <begin position="22"/>
        <end position="46"/>
    </location>
</feature>
<sequence>MSTSTNSHAANQTSTDKNSTTIGLAVGLGVGIPLLLGLLALTFFCLRRHNKNKATPTTPAPTEPIPPTTNFQNDKKDVAASHGFKAELDGTPHISSPAPSEMQDTSVVGSPYGSPVVSPATIHEGFEGAGADEIYKLRGGGKVGGQAHEMAG</sequence>
<reference evidence="3" key="1">
    <citation type="journal article" date="2020" name="Stud. Mycol.">
        <title>101 Dothideomycetes genomes: a test case for predicting lifestyles and emergence of pathogens.</title>
        <authorList>
            <person name="Haridas S."/>
            <person name="Albert R."/>
            <person name="Binder M."/>
            <person name="Bloem J."/>
            <person name="Labutti K."/>
            <person name="Salamov A."/>
            <person name="Andreopoulos B."/>
            <person name="Baker S."/>
            <person name="Barry K."/>
            <person name="Bills G."/>
            <person name="Bluhm B."/>
            <person name="Cannon C."/>
            <person name="Castanera R."/>
            <person name="Culley D."/>
            <person name="Daum C."/>
            <person name="Ezra D."/>
            <person name="Gonzalez J."/>
            <person name="Henrissat B."/>
            <person name="Kuo A."/>
            <person name="Liang C."/>
            <person name="Lipzen A."/>
            <person name="Lutzoni F."/>
            <person name="Magnuson J."/>
            <person name="Mondo S."/>
            <person name="Nolan M."/>
            <person name="Ohm R."/>
            <person name="Pangilinan J."/>
            <person name="Park H.-J."/>
            <person name="Ramirez L."/>
            <person name="Alfaro M."/>
            <person name="Sun H."/>
            <person name="Tritt A."/>
            <person name="Yoshinaga Y."/>
            <person name="Zwiers L.-H."/>
            <person name="Turgeon B."/>
            <person name="Goodwin S."/>
            <person name="Spatafora J."/>
            <person name="Crous P."/>
            <person name="Grigoriev I."/>
        </authorList>
    </citation>
    <scope>NUCLEOTIDE SEQUENCE</scope>
    <source>
        <strain evidence="3">CBS 113818</strain>
    </source>
</reference>
<proteinExistence type="predicted"/>
<dbReference type="EMBL" id="MU006221">
    <property type="protein sequence ID" value="KAF2829252.1"/>
    <property type="molecule type" value="Genomic_DNA"/>
</dbReference>
<dbReference type="Proteomes" id="UP000799424">
    <property type="component" value="Unassembled WGS sequence"/>
</dbReference>
<dbReference type="AlphaFoldDB" id="A0A6A7A7J9"/>
<feature type="compositionally biased region" description="Pro residues" evidence="1">
    <location>
        <begin position="58"/>
        <end position="67"/>
    </location>
</feature>
<protein>
    <recommendedName>
        <fullName evidence="5">Mid2 domain-containing protein</fullName>
    </recommendedName>
</protein>
<evidence type="ECO:0000313" key="4">
    <source>
        <dbReference type="Proteomes" id="UP000799424"/>
    </source>
</evidence>
<gene>
    <name evidence="3" type="ORF">CC86DRAFT_187286</name>
</gene>
<evidence type="ECO:0008006" key="5">
    <source>
        <dbReference type="Google" id="ProtNLM"/>
    </source>
</evidence>
<feature type="compositionally biased region" description="Polar residues" evidence="1">
    <location>
        <begin position="93"/>
        <end position="105"/>
    </location>
</feature>